<feature type="compositionally biased region" description="Basic and acidic residues" evidence="1">
    <location>
        <begin position="128"/>
        <end position="149"/>
    </location>
</feature>
<dbReference type="EMBL" id="LGUA01000007">
    <property type="protein sequence ID" value="OAX85470.1"/>
    <property type="molecule type" value="Genomic_DNA"/>
</dbReference>
<dbReference type="STRING" id="1658172.A0A1B7P8V7"/>
<evidence type="ECO:0000313" key="2">
    <source>
        <dbReference type="EMBL" id="OAX85470.1"/>
    </source>
</evidence>
<evidence type="ECO:0000256" key="1">
    <source>
        <dbReference type="SAM" id="MobiDB-lite"/>
    </source>
</evidence>
<feature type="compositionally biased region" description="Basic residues" evidence="1">
    <location>
        <begin position="14"/>
        <end position="23"/>
    </location>
</feature>
<dbReference type="Proteomes" id="UP000091918">
    <property type="component" value="Unassembled WGS sequence"/>
</dbReference>
<comment type="caution">
    <text evidence="2">The sequence shown here is derived from an EMBL/GenBank/DDBJ whole genome shotgun (WGS) entry which is preliminary data.</text>
</comment>
<dbReference type="AlphaFoldDB" id="A0A1B7P8V7"/>
<gene>
    <name evidence="2" type="ORF">ACJ72_00149</name>
</gene>
<proteinExistence type="predicted"/>
<sequence length="666" mass="72582">MGLSDALRYLSRFYRRGSKHKRSNSPTSPAQEDLTPNDPTSAQPSPSVPAGELGEENVKVAGNLLSSGPNQHIWESQSSQAVLENKGLTEPAKNASTPSKSAIESLQIEKSGGRSRGSPMRSIASDSSNHEISPENRLTSETRDEEHKRALGIADGNHACDESDIQHSPSQKTRQSSNQTLLSDKSCATVQHDPSKRCRSPIATIDSRIPSENDNPFADKHAIGKRSNRTSLDAVLKPSGVSFIGRGPNSCSSNGPHRSDSDGWQSAHAPGPSRISSGSSNHLSNRIVSGTVVPQRDTLRLTALNRLNISFEFLGMVLPTKSQETNRNSEQEDDLPKRSSSLLGRIRSVKSNLGLNRKNSGRRVLRRIQTVANLAAQHPIGELKGKSLEYLARLGGLGHLDLPEGYGPETLALPICFASSMRYLLENGAGVYNLHDYHVDNDVVCSLYSKYANQVLSAAMIKDTIDKTTRAAKQPTALVPPPHDPSGRNTSFVHDVSTVFRHLLCGVPGGILGSMYLCTVLQKIQKHRFESSSVAKDPYRNEYCSDLPLPTAAKIRLIALALAAFTNDMQLELICSVFGLLSFTVDQNARLRSSPNYDDNICYMLPDSDSLDSAFSFVLVDPKSIGFTADENNVVEDPGINHEGLVKMIIDHWKDIYVQLTKLGGF</sequence>
<dbReference type="OrthoDB" id="9994905at2759"/>
<feature type="compositionally biased region" description="Polar residues" evidence="1">
    <location>
        <begin position="274"/>
        <end position="284"/>
    </location>
</feature>
<feature type="region of interest" description="Disordered" evidence="1">
    <location>
        <begin position="89"/>
        <end position="284"/>
    </location>
</feature>
<feature type="compositionally biased region" description="Polar residues" evidence="1">
    <location>
        <begin position="166"/>
        <end position="189"/>
    </location>
</feature>
<protein>
    <recommendedName>
        <fullName evidence="4">Rho-GAP domain-containing protein</fullName>
    </recommendedName>
</protein>
<evidence type="ECO:0000313" key="3">
    <source>
        <dbReference type="Proteomes" id="UP000091918"/>
    </source>
</evidence>
<feature type="region of interest" description="Disordered" evidence="1">
    <location>
        <begin position="14"/>
        <end position="56"/>
    </location>
</feature>
<keyword evidence="3" id="KW-1185">Reference proteome</keyword>
<reference evidence="2 3" key="1">
    <citation type="submission" date="2015-07" db="EMBL/GenBank/DDBJ databases">
        <title>Emmonsia species relationships and genome sequence.</title>
        <authorList>
            <person name="Cuomo C.A."/>
            <person name="Schwartz I.S."/>
            <person name="Kenyon C."/>
            <person name="de Hoog G.S."/>
            <person name="Govender N.P."/>
            <person name="Botha A."/>
            <person name="Moreno L."/>
            <person name="de Vries M."/>
            <person name="Munoz J.F."/>
            <person name="Stielow J.B."/>
        </authorList>
    </citation>
    <scope>NUCLEOTIDE SEQUENCE [LARGE SCALE GENOMIC DNA]</scope>
    <source>
        <strain evidence="2 3">CBS 136260</strain>
    </source>
</reference>
<evidence type="ECO:0008006" key="4">
    <source>
        <dbReference type="Google" id="ProtNLM"/>
    </source>
</evidence>
<organism evidence="2 3">
    <name type="scientific">Emergomyces africanus</name>
    <dbReference type="NCBI Taxonomy" id="1955775"/>
    <lineage>
        <taxon>Eukaryota</taxon>
        <taxon>Fungi</taxon>
        <taxon>Dikarya</taxon>
        <taxon>Ascomycota</taxon>
        <taxon>Pezizomycotina</taxon>
        <taxon>Eurotiomycetes</taxon>
        <taxon>Eurotiomycetidae</taxon>
        <taxon>Onygenales</taxon>
        <taxon>Ajellomycetaceae</taxon>
        <taxon>Emergomyces</taxon>
    </lineage>
</organism>
<accession>A0A1B7P8V7</accession>
<feature type="compositionally biased region" description="Polar residues" evidence="1">
    <location>
        <begin position="94"/>
        <end position="104"/>
    </location>
</feature>
<name>A0A1B7P8V7_9EURO</name>